<protein>
    <submittedName>
        <fullName evidence="1">Uncharacterized protein</fullName>
    </submittedName>
</protein>
<dbReference type="AlphaFoldDB" id="A0A0E9MX86"/>
<name>A0A0E9MX86_9BACT</name>
<gene>
    <name evidence="1" type="ORF">FPE01S_01_10390</name>
</gene>
<comment type="caution">
    <text evidence="1">The sequence shown here is derived from an EMBL/GenBank/DDBJ whole genome shotgun (WGS) entry which is preliminary data.</text>
</comment>
<dbReference type="OrthoDB" id="652426at2"/>
<dbReference type="EMBL" id="BBWV01000001">
    <property type="protein sequence ID" value="GAO42026.1"/>
    <property type="molecule type" value="Genomic_DNA"/>
</dbReference>
<reference evidence="1 2" key="1">
    <citation type="submission" date="2015-04" db="EMBL/GenBank/DDBJ databases">
        <title>Whole genome shotgun sequence of Flavihumibacter petaseus NBRC 106054.</title>
        <authorList>
            <person name="Miyazawa S."/>
            <person name="Hosoyama A."/>
            <person name="Hashimoto M."/>
            <person name="Noguchi M."/>
            <person name="Tsuchikane K."/>
            <person name="Ohji S."/>
            <person name="Yamazoe A."/>
            <person name="Ichikawa N."/>
            <person name="Kimura A."/>
            <person name="Fujita N."/>
        </authorList>
    </citation>
    <scope>NUCLEOTIDE SEQUENCE [LARGE SCALE GENOMIC DNA]</scope>
    <source>
        <strain evidence="1 2">NBRC 106054</strain>
    </source>
</reference>
<proteinExistence type="predicted"/>
<dbReference type="RefSeq" id="WP_046367793.1">
    <property type="nucleotide sequence ID" value="NZ_BBWV01000001.1"/>
</dbReference>
<keyword evidence="2" id="KW-1185">Reference proteome</keyword>
<evidence type="ECO:0000313" key="1">
    <source>
        <dbReference type="EMBL" id="GAO42026.1"/>
    </source>
</evidence>
<dbReference type="Proteomes" id="UP000033121">
    <property type="component" value="Unassembled WGS sequence"/>
</dbReference>
<organism evidence="1 2">
    <name type="scientific">Flavihumibacter petaseus NBRC 106054</name>
    <dbReference type="NCBI Taxonomy" id="1220578"/>
    <lineage>
        <taxon>Bacteria</taxon>
        <taxon>Pseudomonadati</taxon>
        <taxon>Bacteroidota</taxon>
        <taxon>Chitinophagia</taxon>
        <taxon>Chitinophagales</taxon>
        <taxon>Chitinophagaceae</taxon>
        <taxon>Flavihumibacter</taxon>
    </lineage>
</organism>
<evidence type="ECO:0000313" key="2">
    <source>
        <dbReference type="Proteomes" id="UP000033121"/>
    </source>
</evidence>
<sequence>MIITMEYTAEQVRGLHADFSLLKKYKEKLIFFDEHFGCIPYSYPSFDPELHFLLKQEGTNTLISLFEKERRNAIPLERRYRFDDELYLFNVSPFNSYPQVLNDYLIQRFMERDLPFATMLAEIGSREGNDSWREKQKREALDKIEFLSFKVKTDVDRSFRLQFMSVFLKGFSDYRYGSPNTFSNRKKFIELYLYAQGILYARYLEALNGLSRSLLDWKDRIIYVKELGIIDFLLAKFSRSDRSRIDQKLAETLCTIVGEQNADLVLSYLRDNTLI</sequence>
<accession>A0A0E9MX86</accession>
<dbReference type="STRING" id="1220578.FPE01S_01_10390"/>